<sequence>MNNIIVKNITKRFDDKLVLDNISFEIKEGDIFGLIGPNGAGKSTLISIMTGLIKSNGGEVTIGGYSMTKDPLKAKEFIGLVPQELALMETLSAYDNLEYFGAFYGLGGKLLKERIEEALTVTGLNEKKKIKIKKFSGGMKRRLNLAVAIMHRPKILILDEPTVGVDPQSRNYIFEFIKKVNKENNTTVLYTSHYMEEVEHLCNNIFILDEGKEIASGSKSMIKSMANMHGTIKMALDQNDAEFVLKIKSLSGVKDCFIKDDTISIYINEESFNLEELLMLCAKEHKKIKKFNVEEASLEEVFLSLTGKKLRD</sequence>
<dbReference type="AlphaFoldDB" id="A0A923ECF2"/>
<dbReference type="SMART" id="SM00382">
    <property type="entry name" value="AAA"/>
    <property type="match status" value="1"/>
</dbReference>
<dbReference type="EMBL" id="JAAZWO010000008">
    <property type="protein sequence ID" value="MBC2397910.1"/>
    <property type="molecule type" value="Genomic_DNA"/>
</dbReference>
<accession>A0A923ECF2</accession>
<dbReference type="PANTHER" id="PTHR43582">
    <property type="entry name" value="LINEARMYCIN RESISTANCE ATP-BINDING PROTEIN LNRL"/>
    <property type="match status" value="1"/>
</dbReference>
<reference evidence="4 5" key="1">
    <citation type="submission" date="2020-04" db="EMBL/GenBank/DDBJ databases">
        <title>Genomic insights into acetone-butanol-ethanol (ABE) fermentation by sequencing solventogenic clostridia strains.</title>
        <authorList>
            <person name="Brown S."/>
        </authorList>
    </citation>
    <scope>NUCLEOTIDE SEQUENCE [LARGE SCALE GENOMIC DNA]</scope>
    <source>
        <strain evidence="4 5">DJ011</strain>
    </source>
</reference>
<keyword evidence="1" id="KW-0547">Nucleotide-binding</keyword>
<dbReference type="GO" id="GO:0016887">
    <property type="term" value="F:ATP hydrolysis activity"/>
    <property type="evidence" value="ECO:0007669"/>
    <property type="project" value="InterPro"/>
</dbReference>
<protein>
    <submittedName>
        <fullName evidence="4">ABC transporter ATP-binding protein</fullName>
    </submittedName>
</protein>
<proteinExistence type="predicted"/>
<keyword evidence="2 4" id="KW-0067">ATP-binding</keyword>
<dbReference type="Gene3D" id="3.40.50.300">
    <property type="entry name" value="P-loop containing nucleotide triphosphate hydrolases"/>
    <property type="match status" value="1"/>
</dbReference>
<feature type="domain" description="ABC transporter" evidence="3">
    <location>
        <begin position="4"/>
        <end position="235"/>
    </location>
</feature>
<dbReference type="Proteomes" id="UP000563151">
    <property type="component" value="Unassembled WGS sequence"/>
</dbReference>
<evidence type="ECO:0000313" key="5">
    <source>
        <dbReference type="Proteomes" id="UP000563151"/>
    </source>
</evidence>
<dbReference type="PANTHER" id="PTHR43582:SF2">
    <property type="entry name" value="LINEARMYCIN RESISTANCE ATP-BINDING PROTEIN LNRL"/>
    <property type="match status" value="1"/>
</dbReference>
<evidence type="ECO:0000259" key="3">
    <source>
        <dbReference type="PROSITE" id="PS50893"/>
    </source>
</evidence>
<dbReference type="GO" id="GO:0005524">
    <property type="term" value="F:ATP binding"/>
    <property type="evidence" value="ECO:0007669"/>
    <property type="project" value="UniProtKB-KW"/>
</dbReference>
<dbReference type="InterPro" id="IPR027417">
    <property type="entry name" value="P-loop_NTPase"/>
</dbReference>
<name>A0A923ECF2_CLOTT</name>
<dbReference type="PROSITE" id="PS50893">
    <property type="entry name" value="ABC_TRANSPORTER_2"/>
    <property type="match status" value="1"/>
</dbReference>
<dbReference type="InterPro" id="IPR003439">
    <property type="entry name" value="ABC_transporter-like_ATP-bd"/>
</dbReference>
<gene>
    <name evidence="4" type="ORF">HGG79_08995</name>
</gene>
<keyword evidence="5" id="KW-1185">Reference proteome</keyword>
<comment type="caution">
    <text evidence="4">The sequence shown here is derived from an EMBL/GenBank/DDBJ whole genome shotgun (WGS) entry which is preliminary data.</text>
</comment>
<evidence type="ECO:0000313" key="4">
    <source>
        <dbReference type="EMBL" id="MBC2397910.1"/>
    </source>
</evidence>
<dbReference type="SUPFAM" id="SSF52540">
    <property type="entry name" value="P-loop containing nucleoside triphosphate hydrolases"/>
    <property type="match status" value="1"/>
</dbReference>
<dbReference type="PROSITE" id="PS00211">
    <property type="entry name" value="ABC_TRANSPORTER_1"/>
    <property type="match status" value="1"/>
</dbReference>
<dbReference type="Pfam" id="PF00005">
    <property type="entry name" value="ABC_tran"/>
    <property type="match status" value="1"/>
</dbReference>
<dbReference type="RefSeq" id="WP_035146996.1">
    <property type="nucleotide sequence ID" value="NZ_JAAZWO010000008.1"/>
</dbReference>
<organism evidence="4 5">
    <name type="scientific">Clostridium tetanomorphum</name>
    <dbReference type="NCBI Taxonomy" id="1553"/>
    <lineage>
        <taxon>Bacteria</taxon>
        <taxon>Bacillati</taxon>
        <taxon>Bacillota</taxon>
        <taxon>Clostridia</taxon>
        <taxon>Eubacteriales</taxon>
        <taxon>Clostridiaceae</taxon>
        <taxon>Clostridium</taxon>
    </lineage>
</organism>
<evidence type="ECO:0000256" key="2">
    <source>
        <dbReference type="ARBA" id="ARBA00022840"/>
    </source>
</evidence>
<dbReference type="InterPro" id="IPR017871">
    <property type="entry name" value="ABC_transporter-like_CS"/>
</dbReference>
<dbReference type="InterPro" id="IPR003593">
    <property type="entry name" value="AAA+_ATPase"/>
</dbReference>
<evidence type="ECO:0000256" key="1">
    <source>
        <dbReference type="ARBA" id="ARBA00022741"/>
    </source>
</evidence>